<keyword evidence="2" id="KW-1185">Reference proteome</keyword>
<comment type="caution">
    <text evidence="1">The sequence shown here is derived from an EMBL/GenBank/DDBJ whole genome shotgun (WGS) entry which is preliminary data.</text>
</comment>
<proteinExistence type="predicted"/>
<sequence length="116" mass="12868">KCVASCEAEFVAGSAAAQEVKWLRTLIQPIDPHVVVQPTELMIDNTGAAELASDNKVSKRLKHIDIWYNHLRWCTAEGSISICRIGTSENPADVFTKPSDKIKFAKFREMVGLRPA</sequence>
<reference evidence="1 2" key="1">
    <citation type="journal article" name="Sci. Rep.">
        <title>Genome-scale phylogenetic analyses confirm Olpidium as the closest living zoosporic fungus to the non-flagellated, terrestrial fungi.</title>
        <authorList>
            <person name="Chang Y."/>
            <person name="Rochon D."/>
            <person name="Sekimoto S."/>
            <person name="Wang Y."/>
            <person name="Chovatia M."/>
            <person name="Sandor L."/>
            <person name="Salamov A."/>
            <person name="Grigoriev I.V."/>
            <person name="Stajich J.E."/>
            <person name="Spatafora J.W."/>
        </authorList>
    </citation>
    <scope>NUCLEOTIDE SEQUENCE [LARGE SCALE GENOMIC DNA]</scope>
    <source>
        <strain evidence="1">S191</strain>
    </source>
</reference>
<organism evidence="1 2">
    <name type="scientific">Olpidium bornovanus</name>
    <dbReference type="NCBI Taxonomy" id="278681"/>
    <lineage>
        <taxon>Eukaryota</taxon>
        <taxon>Fungi</taxon>
        <taxon>Fungi incertae sedis</taxon>
        <taxon>Olpidiomycota</taxon>
        <taxon>Olpidiomycotina</taxon>
        <taxon>Olpidiomycetes</taxon>
        <taxon>Olpidiales</taxon>
        <taxon>Olpidiaceae</taxon>
        <taxon>Olpidium</taxon>
    </lineage>
</organism>
<gene>
    <name evidence="1" type="ORF">BJ554DRAFT_555</name>
</gene>
<protein>
    <submittedName>
        <fullName evidence="1">Uncharacterized protein</fullName>
    </submittedName>
</protein>
<name>A0A8H8DIH1_9FUNG</name>
<dbReference type="OrthoDB" id="3344688at2759"/>
<dbReference type="Proteomes" id="UP000673691">
    <property type="component" value="Unassembled WGS sequence"/>
</dbReference>
<dbReference type="AlphaFoldDB" id="A0A8H8DIH1"/>
<dbReference type="EMBL" id="JAEFCI010007379">
    <property type="protein sequence ID" value="KAG5459097.1"/>
    <property type="molecule type" value="Genomic_DNA"/>
</dbReference>
<evidence type="ECO:0000313" key="1">
    <source>
        <dbReference type="EMBL" id="KAG5459097.1"/>
    </source>
</evidence>
<evidence type="ECO:0000313" key="2">
    <source>
        <dbReference type="Proteomes" id="UP000673691"/>
    </source>
</evidence>
<accession>A0A8H8DIH1</accession>
<dbReference type="CDD" id="cd09272">
    <property type="entry name" value="RNase_HI_RT_Ty1"/>
    <property type="match status" value="1"/>
</dbReference>
<feature type="non-terminal residue" evidence="1">
    <location>
        <position position="1"/>
    </location>
</feature>